<accession>A0A076LLT0</accession>
<evidence type="ECO:0000256" key="2">
    <source>
        <dbReference type="ARBA" id="ARBA00009772"/>
    </source>
</evidence>
<keyword evidence="4 10" id="KW-1003">Cell membrane</keyword>
<keyword evidence="8 10" id="KW-0975">Bacterial flagellum</keyword>
<evidence type="ECO:0000256" key="10">
    <source>
        <dbReference type="RuleBase" id="RU362071"/>
    </source>
</evidence>
<dbReference type="Proteomes" id="UP000028681">
    <property type="component" value="Chromosome"/>
</dbReference>
<dbReference type="RefSeq" id="WP_034162448.1">
    <property type="nucleotide sequence ID" value="NZ_CP006664.1"/>
</dbReference>
<feature type="transmembrane region" description="Helical" evidence="10">
    <location>
        <begin position="213"/>
        <end position="237"/>
    </location>
</feature>
<feature type="transmembrane region" description="Helical" evidence="10">
    <location>
        <begin position="42"/>
        <end position="58"/>
    </location>
</feature>
<evidence type="ECO:0000313" key="11">
    <source>
        <dbReference type="EMBL" id="AIJ06624.1"/>
    </source>
</evidence>
<evidence type="ECO:0000256" key="7">
    <source>
        <dbReference type="ARBA" id="ARBA00023136"/>
    </source>
</evidence>
<sequence>MITFDPAQLTLWLGQFFWPFIRLLALYSTAPMLGEKAVPRKVRIALAALTAFLLAPQLPPTDITLASGGALWLAIQQILIGCAIGLTMQLAFAAVRLAGEVIGMQMGLSFATFFDPSGGPNMPVLARLLNLLALLLFLSLNGHLWTLSLLADSFRTLPLSTHPLNGNGFLALAQSGNLIFLNGMMLALPLIALLLTLNMALGLLNRMTPQLSIFVVGFPLTLTIGMMTLSMLMPMLAPFVEHLMQTLFDRLTVILGGMQMIS</sequence>
<dbReference type="PANTHER" id="PTHR30065">
    <property type="entry name" value="FLAGELLAR BIOSYNTHETIC PROTEIN FLIR"/>
    <property type="match status" value="1"/>
</dbReference>
<comment type="function">
    <text evidence="1 10">Role in flagellar biosynthesis.</text>
</comment>
<dbReference type="PRINTS" id="PR00953">
    <property type="entry name" value="TYPE3IMRPROT"/>
</dbReference>
<gene>
    <name evidence="11" type="primary">fliR</name>
    <name evidence="11" type="ORF">ETEE_0139</name>
</gene>
<dbReference type="EMBL" id="CP006664">
    <property type="protein sequence ID" value="AIJ06624.1"/>
    <property type="molecule type" value="Genomic_DNA"/>
</dbReference>
<dbReference type="GO" id="GO:0006605">
    <property type="term" value="P:protein targeting"/>
    <property type="evidence" value="ECO:0007669"/>
    <property type="project" value="UniProtKB-UniRule"/>
</dbReference>
<dbReference type="KEGG" id="ete:ETEE_0139"/>
<comment type="subcellular location">
    <subcellularLocation>
        <location evidence="10">Cell membrane</location>
        <topology evidence="10">Multi-pass membrane protein</topology>
    </subcellularLocation>
    <subcellularLocation>
        <location evidence="10">Bacterial flagellum basal body</location>
    </subcellularLocation>
</comment>
<dbReference type="AlphaFoldDB" id="A0A076LLT0"/>
<dbReference type="InterPro" id="IPR006303">
    <property type="entry name" value="FliR"/>
</dbReference>
<keyword evidence="11" id="KW-0282">Flagellum</keyword>
<dbReference type="NCBIfam" id="TIGR01400">
    <property type="entry name" value="fliR"/>
    <property type="match status" value="1"/>
</dbReference>
<dbReference type="InterPro" id="IPR002010">
    <property type="entry name" value="T3SS_IM_R"/>
</dbReference>
<dbReference type="PANTHER" id="PTHR30065:SF8">
    <property type="entry name" value="FLAGELLAR BIOSYNTHETIC PROTEIN FLIR"/>
    <property type="match status" value="1"/>
</dbReference>
<evidence type="ECO:0000313" key="12">
    <source>
        <dbReference type="Proteomes" id="UP000028681"/>
    </source>
</evidence>
<organism evidence="11 12">
    <name type="scientific">Edwardsiella anguillarum ET080813</name>
    <dbReference type="NCBI Taxonomy" id="667120"/>
    <lineage>
        <taxon>Bacteria</taxon>
        <taxon>Pseudomonadati</taxon>
        <taxon>Pseudomonadota</taxon>
        <taxon>Gammaproteobacteria</taxon>
        <taxon>Enterobacterales</taxon>
        <taxon>Hafniaceae</taxon>
        <taxon>Edwardsiella</taxon>
    </lineage>
</organism>
<feature type="transmembrane region" description="Helical" evidence="10">
    <location>
        <begin position="128"/>
        <end position="151"/>
    </location>
</feature>
<proteinExistence type="inferred from homology"/>
<dbReference type="Pfam" id="PF01311">
    <property type="entry name" value="Bac_export_1"/>
    <property type="match status" value="1"/>
</dbReference>
<dbReference type="HOGENOM" id="CLU_063626_4_0_6"/>
<dbReference type="GO" id="GO:0009425">
    <property type="term" value="C:bacterial-type flagellum basal body"/>
    <property type="evidence" value="ECO:0007669"/>
    <property type="project" value="UniProtKB-SubCell"/>
</dbReference>
<evidence type="ECO:0000256" key="6">
    <source>
        <dbReference type="ARBA" id="ARBA00022989"/>
    </source>
</evidence>
<dbReference type="GO" id="GO:0044780">
    <property type="term" value="P:bacterial-type flagellum assembly"/>
    <property type="evidence" value="ECO:0007669"/>
    <property type="project" value="UniProtKB-UniRule"/>
</dbReference>
<comment type="similarity">
    <text evidence="2 10">Belongs to the FliR/MopE/SpaR family.</text>
</comment>
<dbReference type="GO" id="GO:0005886">
    <property type="term" value="C:plasma membrane"/>
    <property type="evidence" value="ECO:0007669"/>
    <property type="project" value="UniProtKB-SubCell"/>
</dbReference>
<feature type="transmembrane region" description="Helical" evidence="10">
    <location>
        <begin position="179"/>
        <end position="201"/>
    </location>
</feature>
<evidence type="ECO:0000256" key="3">
    <source>
        <dbReference type="ARBA" id="ARBA00021717"/>
    </source>
</evidence>
<evidence type="ECO:0000256" key="1">
    <source>
        <dbReference type="ARBA" id="ARBA00002578"/>
    </source>
</evidence>
<keyword evidence="11" id="KW-0969">Cilium</keyword>
<keyword evidence="5 10" id="KW-0812">Transmembrane</keyword>
<evidence type="ECO:0000256" key="8">
    <source>
        <dbReference type="ARBA" id="ARBA00023143"/>
    </source>
</evidence>
<evidence type="ECO:0000256" key="4">
    <source>
        <dbReference type="ARBA" id="ARBA00022475"/>
    </source>
</evidence>
<keyword evidence="7 10" id="KW-0472">Membrane</keyword>
<keyword evidence="11" id="KW-0966">Cell projection</keyword>
<name>A0A076LLT0_9GAMM</name>
<dbReference type="GeneID" id="33937962"/>
<evidence type="ECO:0000256" key="9">
    <source>
        <dbReference type="NCBIfam" id="TIGR01400"/>
    </source>
</evidence>
<evidence type="ECO:0000256" key="5">
    <source>
        <dbReference type="ARBA" id="ARBA00022692"/>
    </source>
</evidence>
<protein>
    <recommendedName>
        <fullName evidence="3 9">Flagellar biosynthetic protein FliR</fullName>
    </recommendedName>
</protein>
<feature type="transmembrane region" description="Helical" evidence="10">
    <location>
        <begin position="12"/>
        <end position="30"/>
    </location>
</feature>
<keyword evidence="6 10" id="KW-1133">Transmembrane helix</keyword>
<feature type="transmembrane region" description="Helical" evidence="10">
    <location>
        <begin position="70"/>
        <end position="95"/>
    </location>
</feature>
<reference evidence="11 12" key="1">
    <citation type="journal article" date="2012" name="PLoS ONE">
        <title>Edwardsiella comparative phylogenomics reveal the new intra/inter-species taxonomic relationships, virulence evolution and niche adaptation mechanisms.</title>
        <authorList>
            <person name="Yang M."/>
            <person name="Lv Y."/>
            <person name="Xiao J."/>
            <person name="Wu H."/>
            <person name="Zheng H."/>
            <person name="Liu Q."/>
            <person name="Zhang Y."/>
            <person name="Wang Q."/>
        </authorList>
    </citation>
    <scope>NUCLEOTIDE SEQUENCE [LARGE SCALE GENOMIC DNA]</scope>
    <source>
        <strain evidence="12">080813</strain>
    </source>
</reference>